<dbReference type="InterPro" id="IPR036849">
    <property type="entry name" value="Enolase-like_C_sf"/>
</dbReference>
<evidence type="ECO:0000313" key="3">
    <source>
        <dbReference type="EMBL" id="MBR0648053.1"/>
    </source>
</evidence>
<feature type="domain" description="Mandelate racemase/muconate lactonizing enzyme C-terminal" evidence="2">
    <location>
        <begin position="146"/>
        <end position="238"/>
    </location>
</feature>
<keyword evidence="1" id="KW-0456">Lyase</keyword>
<dbReference type="EMBL" id="JAAEDI010000001">
    <property type="protein sequence ID" value="MBR0648053.1"/>
    <property type="molecule type" value="Genomic_DNA"/>
</dbReference>
<dbReference type="InterPro" id="IPR029017">
    <property type="entry name" value="Enolase-like_N"/>
</dbReference>
<gene>
    <name evidence="3" type="ORF">GXW78_00130</name>
</gene>
<sequence>MKITRVESIPLRIPFTHGGPPLSFAGKPRTTMDTLLVRVETEEGLVGWGDGFGASIFPNTKLVLDEFIAPLVTGRSFDDPAALSEELQVKLHNLGRGGPPIYALSGLDIALWDLAGKAAGTSLSTMLGARRTSLRAYASLLRYGVPELVATNVTKALRDGFELIKLHEITLEASQAARDAAGPSIPIMVDTNCPWRGDEAVHNAQLIAKMDPLWIEEPVWPPEDHETLARVRREARIPVAAGENAANATALIQMLSASAVDYAQPSVSRIGGITEFLKVSAAARQHGVKLAPHSPYFGPGFVATLHLLAAEEADIAIERFFLDLETTPFAGQVDVIGGRVAVPTGPGLGVEPDPALIARYRTA</sequence>
<reference evidence="4" key="1">
    <citation type="journal article" date="2021" name="Syst. Appl. Microbiol.">
        <title>Roseomonas hellenica sp. nov., isolated from roots of wild-growing Alkanna tinctoria.</title>
        <authorList>
            <person name="Rat A."/>
            <person name="Naranjo H.D."/>
            <person name="Lebbe L."/>
            <person name="Cnockaert M."/>
            <person name="Krigas N."/>
            <person name="Grigoriadou K."/>
            <person name="Maloupa E."/>
            <person name="Willems A."/>
        </authorList>
    </citation>
    <scope>NUCLEOTIDE SEQUENCE [LARGE SCALE GENOMIC DNA]</scope>
    <source>
        <strain evidence="4">LMG 31159</strain>
    </source>
</reference>
<evidence type="ECO:0000313" key="4">
    <source>
        <dbReference type="Proteomes" id="UP000698752"/>
    </source>
</evidence>
<dbReference type="SFLD" id="SFLDS00001">
    <property type="entry name" value="Enolase"/>
    <property type="match status" value="1"/>
</dbReference>
<dbReference type="PANTHER" id="PTHR48080:SF2">
    <property type="entry name" value="D-GALACTONATE DEHYDRATASE"/>
    <property type="match status" value="1"/>
</dbReference>
<organism evidence="3 4">
    <name type="scientific">Neoroseomonas terrae</name>
    <dbReference type="NCBI Taxonomy" id="424799"/>
    <lineage>
        <taxon>Bacteria</taxon>
        <taxon>Pseudomonadati</taxon>
        <taxon>Pseudomonadota</taxon>
        <taxon>Alphaproteobacteria</taxon>
        <taxon>Acetobacterales</taxon>
        <taxon>Acetobacteraceae</taxon>
        <taxon>Neoroseomonas</taxon>
    </lineage>
</organism>
<accession>A0ABS5EAK8</accession>
<comment type="caution">
    <text evidence="3">The sequence shown here is derived from an EMBL/GenBank/DDBJ whole genome shotgun (WGS) entry which is preliminary data.</text>
</comment>
<name>A0ABS5EAK8_9PROT</name>
<dbReference type="Pfam" id="PF02746">
    <property type="entry name" value="MR_MLE_N"/>
    <property type="match status" value="1"/>
</dbReference>
<dbReference type="SMART" id="SM00922">
    <property type="entry name" value="MR_MLE"/>
    <property type="match status" value="1"/>
</dbReference>
<proteinExistence type="predicted"/>
<evidence type="ECO:0000259" key="2">
    <source>
        <dbReference type="SMART" id="SM00922"/>
    </source>
</evidence>
<dbReference type="PANTHER" id="PTHR48080">
    <property type="entry name" value="D-GALACTONATE DEHYDRATASE-RELATED"/>
    <property type="match status" value="1"/>
</dbReference>
<dbReference type="InterPro" id="IPR034593">
    <property type="entry name" value="DgoD-like"/>
</dbReference>
<dbReference type="RefSeq" id="WP_211864964.1">
    <property type="nucleotide sequence ID" value="NZ_JAAEDI010000001.1"/>
</dbReference>
<dbReference type="Gene3D" id="3.20.20.120">
    <property type="entry name" value="Enolase-like C-terminal domain"/>
    <property type="match status" value="1"/>
</dbReference>
<dbReference type="SUPFAM" id="SSF51604">
    <property type="entry name" value="Enolase C-terminal domain-like"/>
    <property type="match status" value="1"/>
</dbReference>
<dbReference type="InterPro" id="IPR018110">
    <property type="entry name" value="Mandel_Rmase/mucon_lact_enz_CS"/>
</dbReference>
<dbReference type="CDD" id="cd03316">
    <property type="entry name" value="MR_like"/>
    <property type="match status" value="1"/>
</dbReference>
<dbReference type="PROSITE" id="PS00909">
    <property type="entry name" value="MR_MLE_2"/>
    <property type="match status" value="1"/>
</dbReference>
<evidence type="ECO:0000256" key="1">
    <source>
        <dbReference type="ARBA" id="ARBA00023239"/>
    </source>
</evidence>
<dbReference type="InterPro" id="IPR029065">
    <property type="entry name" value="Enolase_C-like"/>
</dbReference>
<dbReference type="Pfam" id="PF13378">
    <property type="entry name" value="MR_MLE_C"/>
    <property type="match status" value="1"/>
</dbReference>
<keyword evidence="4" id="KW-1185">Reference proteome</keyword>
<dbReference type="SUPFAM" id="SSF54826">
    <property type="entry name" value="Enolase N-terminal domain-like"/>
    <property type="match status" value="1"/>
</dbReference>
<protein>
    <submittedName>
        <fullName evidence="3">Mandelate racemase/muconate lactonizing enzyme family protein</fullName>
    </submittedName>
</protein>
<dbReference type="InterPro" id="IPR013342">
    <property type="entry name" value="Mandelate_racemase_C"/>
</dbReference>
<dbReference type="Gene3D" id="3.30.390.10">
    <property type="entry name" value="Enolase-like, N-terminal domain"/>
    <property type="match status" value="1"/>
</dbReference>
<dbReference type="Proteomes" id="UP000698752">
    <property type="component" value="Unassembled WGS sequence"/>
</dbReference>
<dbReference type="InterPro" id="IPR013341">
    <property type="entry name" value="Mandelate_racemase_N_dom"/>
</dbReference>